<dbReference type="Proteomes" id="UP000694421">
    <property type="component" value="Unplaced"/>
</dbReference>
<proteinExistence type="predicted"/>
<protein>
    <submittedName>
        <fullName evidence="1">Uncharacterized protein</fullName>
    </submittedName>
</protein>
<evidence type="ECO:0000313" key="2">
    <source>
        <dbReference type="Proteomes" id="UP000694421"/>
    </source>
</evidence>
<reference evidence="1" key="1">
    <citation type="submission" date="2025-08" db="UniProtKB">
        <authorList>
            <consortium name="Ensembl"/>
        </authorList>
    </citation>
    <scope>IDENTIFICATION</scope>
</reference>
<name>A0A8D0CA58_SALMN</name>
<accession>A0A8D0CA58</accession>
<dbReference type="AlphaFoldDB" id="A0A8D0CA58"/>
<reference evidence="1" key="2">
    <citation type="submission" date="2025-09" db="UniProtKB">
        <authorList>
            <consortium name="Ensembl"/>
        </authorList>
    </citation>
    <scope>IDENTIFICATION</scope>
</reference>
<organism evidence="1 2">
    <name type="scientific">Salvator merianae</name>
    <name type="common">Argentine black and white tegu</name>
    <name type="synonym">Tupinambis merianae</name>
    <dbReference type="NCBI Taxonomy" id="96440"/>
    <lineage>
        <taxon>Eukaryota</taxon>
        <taxon>Metazoa</taxon>
        <taxon>Chordata</taxon>
        <taxon>Craniata</taxon>
        <taxon>Vertebrata</taxon>
        <taxon>Euteleostomi</taxon>
        <taxon>Lepidosauria</taxon>
        <taxon>Squamata</taxon>
        <taxon>Bifurcata</taxon>
        <taxon>Unidentata</taxon>
        <taxon>Episquamata</taxon>
        <taxon>Laterata</taxon>
        <taxon>Teiioidea</taxon>
        <taxon>Teiidae</taxon>
        <taxon>Salvator</taxon>
    </lineage>
</organism>
<keyword evidence="2" id="KW-1185">Reference proteome</keyword>
<dbReference type="Ensembl" id="ENSSMRT00000022752.1">
    <property type="protein sequence ID" value="ENSSMRP00000019397.1"/>
    <property type="gene ID" value="ENSSMRG00000015122.1"/>
</dbReference>
<dbReference type="GeneTree" id="ENSGT01040000244563"/>
<sequence>YIGDNISVSLHFHFLKTLEHRTDVSVMRTPYGWKGKHFTVVLCKNGLLV</sequence>
<evidence type="ECO:0000313" key="1">
    <source>
        <dbReference type="Ensembl" id="ENSSMRP00000019397.1"/>
    </source>
</evidence>